<gene>
    <name evidence="1" type="ORF">GCM10010448_70100</name>
</gene>
<evidence type="ECO:0008006" key="3">
    <source>
        <dbReference type="Google" id="ProtNLM"/>
    </source>
</evidence>
<dbReference type="EMBL" id="BAAAUF010000107">
    <property type="protein sequence ID" value="GAA3078223.1"/>
    <property type="molecule type" value="Genomic_DNA"/>
</dbReference>
<reference evidence="2" key="1">
    <citation type="journal article" date="2019" name="Int. J. Syst. Evol. Microbiol.">
        <title>The Global Catalogue of Microorganisms (GCM) 10K type strain sequencing project: providing services to taxonomists for standard genome sequencing and annotation.</title>
        <authorList>
            <consortium name="The Broad Institute Genomics Platform"/>
            <consortium name="The Broad Institute Genome Sequencing Center for Infectious Disease"/>
            <person name="Wu L."/>
            <person name="Ma J."/>
        </authorList>
    </citation>
    <scope>NUCLEOTIDE SEQUENCE [LARGE SCALE GENOMIC DNA]</scope>
    <source>
        <strain evidence="2">JCM 9091</strain>
    </source>
</reference>
<evidence type="ECO:0000313" key="2">
    <source>
        <dbReference type="Proteomes" id="UP001501532"/>
    </source>
</evidence>
<dbReference type="RefSeq" id="WP_234519966.1">
    <property type="nucleotide sequence ID" value="NZ_BAAAUF010000107.1"/>
</dbReference>
<comment type="caution">
    <text evidence="1">The sequence shown here is derived from an EMBL/GenBank/DDBJ whole genome shotgun (WGS) entry which is preliminary data.</text>
</comment>
<accession>A0ABP6M4V4</accession>
<dbReference type="Proteomes" id="UP001501532">
    <property type="component" value="Unassembled WGS sequence"/>
</dbReference>
<organism evidence="1 2">
    <name type="scientific">Streptomyces glomeratus</name>
    <dbReference type="NCBI Taxonomy" id="284452"/>
    <lineage>
        <taxon>Bacteria</taxon>
        <taxon>Bacillati</taxon>
        <taxon>Actinomycetota</taxon>
        <taxon>Actinomycetes</taxon>
        <taxon>Kitasatosporales</taxon>
        <taxon>Streptomycetaceae</taxon>
        <taxon>Streptomyces</taxon>
    </lineage>
</organism>
<evidence type="ECO:0000313" key="1">
    <source>
        <dbReference type="EMBL" id="GAA3078223.1"/>
    </source>
</evidence>
<sequence>MDTGSFAEPTGHAEVLRARYRSRLPERLEDLTGPDQGVVVPPLHVVWSGRTSFPLDRPKARMSLYRAVLAEGQRDDLVALLNRRLLLEQWPVLRRLISPHLRDVWEETFPDLARTASAAA</sequence>
<proteinExistence type="predicted"/>
<keyword evidence="2" id="KW-1185">Reference proteome</keyword>
<name>A0ABP6M4V4_9ACTN</name>
<protein>
    <recommendedName>
        <fullName evidence="3">Transcriptional regulator</fullName>
    </recommendedName>
</protein>